<name>A0A4T0X0K3_9ASCO</name>
<protein>
    <submittedName>
        <fullName evidence="2">Uncharacterized protein</fullName>
    </submittedName>
</protein>
<dbReference type="OrthoDB" id="4703at2759"/>
<feature type="compositionally biased region" description="Basic residues" evidence="1">
    <location>
        <begin position="1"/>
        <end position="11"/>
    </location>
</feature>
<dbReference type="EMBL" id="SELW01000416">
    <property type="protein sequence ID" value="TID28133.1"/>
    <property type="molecule type" value="Genomic_DNA"/>
</dbReference>
<accession>A0A4T0X0K3</accession>
<sequence length="559" mass="62621">MKQRASKKSVTKTRTPEPADISIDALQSELQSNASANTNSDTEAFLRNNGDNPLTLKQFFELQNNLGEIGFTPDVIDDYRLNSAKSNPNLSRLFSTDNFEKVPNLVLQNGATTNFKFDKDIVLSFNDGPSTTLQSGCATNFPYNETSLRSGYVFNTGGVSLTLEWCPLTISSSKYLFVVSTAENADLSEFSKSDSLLTILEYTENGQCSVVRRIIVKAIVKELEFAFVFDQDTCLLSLTLSDGTVQVWKITEDILRSDDVSKTNYYSVDESSICKFKIDLPNTMIISSSFTSSDELCVSTNTGLIALFSVSKSQRLYMVSTRIPGITCIKSSLPDEENNETFDLFISSCEPNAYLGRFPHFDKLKALANNIRIEELYSSHREWTFNKGVQYVTSTRSFLSVEIPGFIQRTNPRSKEDAQRLKILNDGEINSIGTQTFQKNCLTQTGQVLLSGHTNGSLRVSNLFNTMTNFDKKHPFTLKILQLHQRRDKSFVIDLSYSVDKTGDLPPSNEKPKQLTLSKFRTLRLSHDSNIQPTKMAMNGQILASCWGNGLLIIEQLVY</sequence>
<dbReference type="Proteomes" id="UP000307173">
    <property type="component" value="Unassembled WGS sequence"/>
</dbReference>
<feature type="region of interest" description="Disordered" evidence="1">
    <location>
        <begin position="1"/>
        <end position="21"/>
    </location>
</feature>
<dbReference type="AlphaFoldDB" id="A0A4T0X0K3"/>
<evidence type="ECO:0000313" key="2">
    <source>
        <dbReference type="EMBL" id="TID28133.1"/>
    </source>
</evidence>
<gene>
    <name evidence="2" type="ORF">CANINC_002670</name>
</gene>
<organism evidence="2 3">
    <name type="scientific">Pichia inconspicua</name>
    <dbReference type="NCBI Taxonomy" id="52247"/>
    <lineage>
        <taxon>Eukaryota</taxon>
        <taxon>Fungi</taxon>
        <taxon>Dikarya</taxon>
        <taxon>Ascomycota</taxon>
        <taxon>Saccharomycotina</taxon>
        <taxon>Pichiomycetes</taxon>
        <taxon>Pichiales</taxon>
        <taxon>Pichiaceae</taxon>
        <taxon>Pichia</taxon>
    </lineage>
</organism>
<keyword evidence="3" id="KW-1185">Reference proteome</keyword>
<evidence type="ECO:0000313" key="3">
    <source>
        <dbReference type="Proteomes" id="UP000307173"/>
    </source>
</evidence>
<proteinExistence type="predicted"/>
<reference evidence="2 3" key="1">
    <citation type="journal article" date="2019" name="Front. Genet.">
        <title>Whole-Genome Sequencing of the Opportunistic Yeast Pathogen Candida inconspicua Uncovers Its Hybrid Origin.</title>
        <authorList>
            <person name="Mixao V."/>
            <person name="Hansen A.P."/>
            <person name="Saus E."/>
            <person name="Boekhout T."/>
            <person name="Lass-Florl C."/>
            <person name="Gabaldon T."/>
        </authorList>
    </citation>
    <scope>NUCLEOTIDE SEQUENCE [LARGE SCALE GENOMIC DNA]</scope>
    <source>
        <strain evidence="2 3">CBS 180</strain>
    </source>
</reference>
<comment type="caution">
    <text evidence="2">The sequence shown here is derived from an EMBL/GenBank/DDBJ whole genome shotgun (WGS) entry which is preliminary data.</text>
</comment>
<dbReference type="SUPFAM" id="SSF50998">
    <property type="entry name" value="Quinoprotein alcohol dehydrogenase-like"/>
    <property type="match status" value="1"/>
</dbReference>
<dbReference type="InterPro" id="IPR011047">
    <property type="entry name" value="Quinoprotein_ADH-like_sf"/>
</dbReference>
<evidence type="ECO:0000256" key="1">
    <source>
        <dbReference type="SAM" id="MobiDB-lite"/>
    </source>
</evidence>
<dbReference type="STRING" id="52247.A0A4T0X0K3"/>